<reference evidence="2" key="1">
    <citation type="submission" date="2014-09" db="EMBL/GenBank/DDBJ databases">
        <authorList>
            <person name="Magalhaes I.L.F."/>
            <person name="Oliveira U."/>
            <person name="Santos F.R."/>
            <person name="Vidigal T.H.D.A."/>
            <person name="Brescovit A.D."/>
            <person name="Santos A.J."/>
        </authorList>
    </citation>
    <scope>NUCLEOTIDE SEQUENCE</scope>
    <source>
        <tissue evidence="2">Shoot tissue taken approximately 20 cm above the soil surface</tissue>
    </source>
</reference>
<organism evidence="2">
    <name type="scientific">Arundo donax</name>
    <name type="common">Giant reed</name>
    <name type="synonym">Donax arundinaceus</name>
    <dbReference type="NCBI Taxonomy" id="35708"/>
    <lineage>
        <taxon>Eukaryota</taxon>
        <taxon>Viridiplantae</taxon>
        <taxon>Streptophyta</taxon>
        <taxon>Embryophyta</taxon>
        <taxon>Tracheophyta</taxon>
        <taxon>Spermatophyta</taxon>
        <taxon>Magnoliopsida</taxon>
        <taxon>Liliopsida</taxon>
        <taxon>Poales</taxon>
        <taxon>Poaceae</taxon>
        <taxon>PACMAD clade</taxon>
        <taxon>Arundinoideae</taxon>
        <taxon>Arundineae</taxon>
        <taxon>Arundo</taxon>
    </lineage>
</organism>
<name>A0A0A8Z553_ARUDO</name>
<reference evidence="2" key="2">
    <citation type="journal article" date="2015" name="Data Brief">
        <title>Shoot transcriptome of the giant reed, Arundo donax.</title>
        <authorList>
            <person name="Barrero R.A."/>
            <person name="Guerrero F.D."/>
            <person name="Moolhuijzen P."/>
            <person name="Goolsby J.A."/>
            <person name="Tidwell J."/>
            <person name="Bellgard S.E."/>
            <person name="Bellgard M.I."/>
        </authorList>
    </citation>
    <scope>NUCLEOTIDE SEQUENCE</scope>
    <source>
        <tissue evidence="2">Shoot tissue taken approximately 20 cm above the soil surface</tissue>
    </source>
</reference>
<proteinExistence type="predicted"/>
<evidence type="ECO:0000256" key="1">
    <source>
        <dbReference type="SAM" id="MobiDB-lite"/>
    </source>
</evidence>
<evidence type="ECO:0000313" key="2">
    <source>
        <dbReference type="EMBL" id="JAD33926.1"/>
    </source>
</evidence>
<feature type="region of interest" description="Disordered" evidence="1">
    <location>
        <begin position="1"/>
        <end position="32"/>
    </location>
</feature>
<dbReference type="AlphaFoldDB" id="A0A0A8Z553"/>
<feature type="compositionally biased region" description="Polar residues" evidence="1">
    <location>
        <begin position="8"/>
        <end position="32"/>
    </location>
</feature>
<protein>
    <submittedName>
        <fullName evidence="2">Uncharacterized protein</fullName>
    </submittedName>
</protein>
<dbReference type="EMBL" id="GBRH01263969">
    <property type="protein sequence ID" value="JAD33926.1"/>
    <property type="molecule type" value="Transcribed_RNA"/>
</dbReference>
<sequence length="32" mass="3692">MYRRNHKYSLNSETSDITASQDTEAMNKLVTS</sequence>
<accession>A0A0A8Z553</accession>